<dbReference type="RefSeq" id="WP_109605995.1">
    <property type="nucleotide sequence ID" value="NZ_QGGI01000020.1"/>
</dbReference>
<dbReference type="PRINTS" id="PR00036">
    <property type="entry name" value="HTHLACI"/>
</dbReference>
<dbReference type="Gene3D" id="3.40.50.2300">
    <property type="match status" value="2"/>
</dbReference>
<dbReference type="CDD" id="cd06267">
    <property type="entry name" value="PBP1_LacI_sugar_binding-like"/>
    <property type="match status" value="1"/>
</dbReference>
<dbReference type="PANTHER" id="PTHR30146:SF154">
    <property type="entry name" value="TRANSCRIPTION REGULATOR, MEMBER OF GALR FAMILY"/>
    <property type="match status" value="1"/>
</dbReference>
<evidence type="ECO:0000256" key="1">
    <source>
        <dbReference type="ARBA" id="ARBA00023015"/>
    </source>
</evidence>
<dbReference type="SUPFAM" id="SSF53822">
    <property type="entry name" value="Periplasmic binding protein-like I"/>
    <property type="match status" value="1"/>
</dbReference>
<dbReference type="Pfam" id="PF13377">
    <property type="entry name" value="Peripla_BP_3"/>
    <property type="match status" value="1"/>
</dbReference>
<proteinExistence type="predicted"/>
<keyword evidence="1" id="KW-0805">Transcription regulation</keyword>
<feature type="domain" description="HTH lacI-type" evidence="4">
    <location>
        <begin position="2"/>
        <end position="56"/>
    </location>
</feature>
<dbReference type="GO" id="GO:0003700">
    <property type="term" value="F:DNA-binding transcription factor activity"/>
    <property type="evidence" value="ECO:0007669"/>
    <property type="project" value="TreeGrafter"/>
</dbReference>
<dbReference type="Pfam" id="PF00356">
    <property type="entry name" value="LacI"/>
    <property type="match status" value="1"/>
</dbReference>
<evidence type="ECO:0000256" key="3">
    <source>
        <dbReference type="ARBA" id="ARBA00023163"/>
    </source>
</evidence>
<dbReference type="InterPro" id="IPR028082">
    <property type="entry name" value="Peripla_BP_I"/>
</dbReference>
<dbReference type="Gene3D" id="1.10.260.40">
    <property type="entry name" value="lambda repressor-like DNA-binding domains"/>
    <property type="match status" value="1"/>
</dbReference>
<reference evidence="5 6" key="1">
    <citation type="submission" date="2018-05" db="EMBL/GenBank/DDBJ databases">
        <title>Genomic Encyclopedia of Type Strains, Phase IV (KMG-IV): sequencing the most valuable type-strain genomes for metagenomic binning, comparative biology and taxonomic classification.</title>
        <authorList>
            <person name="Goeker M."/>
        </authorList>
    </citation>
    <scope>NUCLEOTIDE SEQUENCE [LARGE SCALE GENOMIC DNA]</scope>
    <source>
        <strain evidence="5 6">DSM 24906</strain>
    </source>
</reference>
<evidence type="ECO:0000256" key="2">
    <source>
        <dbReference type="ARBA" id="ARBA00023125"/>
    </source>
</evidence>
<evidence type="ECO:0000259" key="4">
    <source>
        <dbReference type="PROSITE" id="PS50932"/>
    </source>
</evidence>
<dbReference type="Proteomes" id="UP000245921">
    <property type="component" value="Unassembled WGS sequence"/>
</dbReference>
<organism evidence="5 6">
    <name type="scientific">Oceanotoga teriensis</name>
    <dbReference type="NCBI Taxonomy" id="515440"/>
    <lineage>
        <taxon>Bacteria</taxon>
        <taxon>Thermotogati</taxon>
        <taxon>Thermotogota</taxon>
        <taxon>Thermotogae</taxon>
        <taxon>Petrotogales</taxon>
        <taxon>Petrotogaceae</taxon>
        <taxon>Oceanotoga</taxon>
    </lineage>
</organism>
<dbReference type="GO" id="GO:0000976">
    <property type="term" value="F:transcription cis-regulatory region binding"/>
    <property type="evidence" value="ECO:0007669"/>
    <property type="project" value="TreeGrafter"/>
</dbReference>
<dbReference type="PANTHER" id="PTHR30146">
    <property type="entry name" value="LACI-RELATED TRANSCRIPTIONAL REPRESSOR"/>
    <property type="match status" value="1"/>
</dbReference>
<dbReference type="SMART" id="SM00354">
    <property type="entry name" value="HTH_LACI"/>
    <property type="match status" value="1"/>
</dbReference>
<comment type="caution">
    <text evidence="5">The sequence shown here is derived from an EMBL/GenBank/DDBJ whole genome shotgun (WGS) entry which is preliminary data.</text>
</comment>
<dbReference type="InterPro" id="IPR000843">
    <property type="entry name" value="HTH_LacI"/>
</dbReference>
<name>A0AA45C534_9BACT</name>
<keyword evidence="3" id="KW-0804">Transcription</keyword>
<dbReference type="AlphaFoldDB" id="A0AA45C534"/>
<sequence>MSTINDVAKLANVSIATVSRVLNKSENVSEKTKIKVLKVIEELGFEPSKDAKNLATLKNKNILVLTSERILKITDQRKDYGIDEFYKAILMGIEDGFKNTKTKIELKNYDQINENYIQKFDGIIIIGSDPIPNYIESIKIPIVLLDNYIPGKDYNCIVSNGYDGAYFAINKMIKRNYKKIYHLHGSLSYYGFKTRYEGYKSAMQDNGLMPETFECDETEESIKNALNILLKKQPEVIFTSNDPIALILIDLLKKKKIKIPEKVQIIGFDDIIQSSISTPKLSTVKIFKYEMGNNAALRINELINGINVHPVMSSVFTKFVERDTTKKEEGKQ</sequence>
<evidence type="ECO:0000313" key="6">
    <source>
        <dbReference type="Proteomes" id="UP000245921"/>
    </source>
</evidence>
<evidence type="ECO:0000313" key="5">
    <source>
        <dbReference type="EMBL" id="PWJ88071.1"/>
    </source>
</evidence>
<protein>
    <submittedName>
        <fullName evidence="5">LacI family transcriptional regulator</fullName>
    </submittedName>
</protein>
<dbReference type="SUPFAM" id="SSF47413">
    <property type="entry name" value="lambda repressor-like DNA-binding domains"/>
    <property type="match status" value="1"/>
</dbReference>
<dbReference type="PROSITE" id="PS50932">
    <property type="entry name" value="HTH_LACI_2"/>
    <property type="match status" value="1"/>
</dbReference>
<dbReference type="EMBL" id="QGGI01000020">
    <property type="protein sequence ID" value="PWJ88071.1"/>
    <property type="molecule type" value="Genomic_DNA"/>
</dbReference>
<dbReference type="PROSITE" id="PS00356">
    <property type="entry name" value="HTH_LACI_1"/>
    <property type="match status" value="1"/>
</dbReference>
<dbReference type="CDD" id="cd01392">
    <property type="entry name" value="HTH_LacI"/>
    <property type="match status" value="1"/>
</dbReference>
<gene>
    <name evidence="5" type="ORF">C7380_1209</name>
</gene>
<dbReference type="InterPro" id="IPR010982">
    <property type="entry name" value="Lambda_DNA-bd_dom_sf"/>
</dbReference>
<keyword evidence="6" id="KW-1185">Reference proteome</keyword>
<keyword evidence="2" id="KW-0238">DNA-binding</keyword>
<accession>A0AA45C534</accession>
<dbReference type="InterPro" id="IPR046335">
    <property type="entry name" value="LacI/GalR-like_sensor"/>
</dbReference>